<name>A0A286EAX8_9ACTN</name>
<accession>A0A286EAX8</accession>
<reference evidence="1 2" key="1">
    <citation type="submission" date="2017-09" db="EMBL/GenBank/DDBJ databases">
        <authorList>
            <person name="Ehlers B."/>
            <person name="Leendertz F.H."/>
        </authorList>
    </citation>
    <scope>NUCLEOTIDE SEQUENCE [LARGE SCALE GENOMIC DNA]</scope>
    <source>
        <strain evidence="1 2">CGMCC 4.7095</strain>
    </source>
</reference>
<sequence>MGRQINTGGPQGPGKPDTAVVLARAIDRLPTQQLSDAPVLITQERELLGRCEAALENLRIAYWAAGKALQAIRDGRLYRATHGSFEEYCRELWDITPQYAGQLIRTWRITERLFEMVGGKSNELETTVSRRLGIGQARELVAIAEEYSVDAAALLYLALVQARGMATTADLVKGAAAALPPAAAGKKRATQEAVSAYLASLDGTPQVPPARDPYRALTRARRALNTETLQAAMERDPEGTRTMVRELIESLSTSIGMDVEIRSNAPES</sequence>
<dbReference type="Proteomes" id="UP000219072">
    <property type="component" value="Unassembled WGS sequence"/>
</dbReference>
<protein>
    <submittedName>
        <fullName evidence="1">Uncharacterized protein</fullName>
    </submittedName>
</protein>
<dbReference type="AlphaFoldDB" id="A0A286EAX8"/>
<keyword evidence="2" id="KW-1185">Reference proteome</keyword>
<organism evidence="1 2">
    <name type="scientific">Streptomyces zhaozhouensis</name>
    <dbReference type="NCBI Taxonomy" id="1300267"/>
    <lineage>
        <taxon>Bacteria</taxon>
        <taxon>Bacillati</taxon>
        <taxon>Actinomycetota</taxon>
        <taxon>Actinomycetes</taxon>
        <taxon>Kitasatosporales</taxon>
        <taxon>Streptomycetaceae</taxon>
        <taxon>Streptomyces</taxon>
    </lineage>
</organism>
<proteinExistence type="predicted"/>
<dbReference type="EMBL" id="OCNE01000052">
    <property type="protein sequence ID" value="SOD68039.1"/>
    <property type="molecule type" value="Genomic_DNA"/>
</dbReference>
<gene>
    <name evidence="1" type="ORF">SAMN06297387_1523</name>
</gene>
<evidence type="ECO:0000313" key="2">
    <source>
        <dbReference type="Proteomes" id="UP000219072"/>
    </source>
</evidence>
<evidence type="ECO:0000313" key="1">
    <source>
        <dbReference type="EMBL" id="SOD68039.1"/>
    </source>
</evidence>